<dbReference type="InterPro" id="IPR017871">
    <property type="entry name" value="ABC_transporter-like_CS"/>
</dbReference>
<organism evidence="7 8">
    <name type="scientific">Shewanella polaris</name>
    <dbReference type="NCBI Taxonomy" id="2588449"/>
    <lineage>
        <taxon>Bacteria</taxon>
        <taxon>Pseudomonadati</taxon>
        <taxon>Pseudomonadota</taxon>
        <taxon>Gammaproteobacteria</taxon>
        <taxon>Alteromonadales</taxon>
        <taxon>Shewanellaceae</taxon>
        <taxon>Shewanella</taxon>
    </lineage>
</organism>
<dbReference type="SMART" id="SM00382">
    <property type="entry name" value="AAA"/>
    <property type="match status" value="2"/>
</dbReference>
<evidence type="ECO:0000256" key="1">
    <source>
        <dbReference type="ARBA" id="ARBA00022737"/>
    </source>
</evidence>
<dbReference type="Pfam" id="PF00005">
    <property type="entry name" value="ABC_tran"/>
    <property type="match status" value="2"/>
</dbReference>
<dbReference type="GO" id="GO:0016887">
    <property type="term" value="F:ATP hydrolysis activity"/>
    <property type="evidence" value="ECO:0007669"/>
    <property type="project" value="InterPro"/>
</dbReference>
<feature type="domain" description="ABC transporter" evidence="6">
    <location>
        <begin position="313"/>
        <end position="529"/>
    </location>
</feature>
<dbReference type="Proteomes" id="UP000319809">
    <property type="component" value="Chromosome"/>
</dbReference>
<keyword evidence="2" id="KW-0547">Nucleotide-binding</keyword>
<evidence type="ECO:0000256" key="2">
    <source>
        <dbReference type="ARBA" id="ARBA00022741"/>
    </source>
</evidence>
<evidence type="ECO:0000256" key="5">
    <source>
        <dbReference type="ARBA" id="ARBA00069073"/>
    </source>
</evidence>
<dbReference type="EMBL" id="CP041036">
    <property type="protein sequence ID" value="QDE32515.1"/>
    <property type="molecule type" value="Genomic_DNA"/>
</dbReference>
<keyword evidence="1" id="KW-0677">Repeat</keyword>
<dbReference type="NCBIfam" id="NF007921">
    <property type="entry name" value="PRK10636.1"/>
    <property type="match status" value="1"/>
</dbReference>
<accession>A0A4Y5YIV2</accession>
<dbReference type="InterPro" id="IPR027417">
    <property type="entry name" value="P-loop_NTPase"/>
</dbReference>
<dbReference type="InterPro" id="IPR003439">
    <property type="entry name" value="ABC_transporter-like_ATP-bd"/>
</dbReference>
<evidence type="ECO:0000259" key="6">
    <source>
        <dbReference type="PROSITE" id="PS50893"/>
    </source>
</evidence>
<dbReference type="FunFam" id="3.40.50.300:FF:000011">
    <property type="entry name" value="Putative ABC transporter ATP-binding component"/>
    <property type="match status" value="1"/>
</dbReference>
<dbReference type="Gene3D" id="3.40.50.300">
    <property type="entry name" value="P-loop containing nucleotide triphosphate hydrolases"/>
    <property type="match status" value="2"/>
</dbReference>
<keyword evidence="8" id="KW-1185">Reference proteome</keyword>
<sequence length="636" mass="71207">MINISQAQLIRGSKTLLDETSLTIYPGHKVGLVGANGTGKSSLLALILGHLHLDKGEFSFPAGWQVASVAQETPALDVSALEYVIDGDIEYRQLEAELDKAQTDNNGNAIALIHGKIDAIGGYAIHARAGALLAGLGFKDVDQRNPVKSFSGGWRMRLNLAQALLCRSDLLLLDEPTNHLDLDTMYWLEGWIKSYQGTLILISHDRDFIDGIVGEIVHVENHKLNYYKGNYSSFERVRAERMAQQQVAFERQQKERSHMQSFVDRFRYKASKAKQAQSRLKALERMAELLPSQVDNPFQMAFRKPEALPNPLIVMENVSIGYEDKIILKQVELNLVPGARIGLLGRNGAGKSTLIKLLSGQLQAKTGKYQPNPGLNIGYFAQHQVEFLSLDDTPMQHLVRLAPPNASEQELRSFLGGFGFNGDMALSPVRPFSGGEKARLVLALVVWQRPNLLLLDEPTNHLDLEMRHALTMALQSFEGAMVIVSHDRHLLRLSCSDYYLVDQGAVTPFDGDLDDYHQWLLDAAKLAQANNKTDTATSGNTVDKKQQKRMAAELRQQVSPLKKQQIKLETQQQKISKRLAELEIELADGSLYEAENKAKMTNVLNERTTLTQSMDESEMNWLEIQEQIEVIEQDFQ</sequence>
<dbReference type="KEGG" id="spol:FH971_17050"/>
<comment type="similarity">
    <text evidence="4">Belongs to the ABC transporter superfamily. ABCF family. YheS subfamily.</text>
</comment>
<evidence type="ECO:0000256" key="4">
    <source>
        <dbReference type="ARBA" id="ARBA00061571"/>
    </source>
</evidence>
<reference evidence="7 8" key="1">
    <citation type="submission" date="2019-06" db="EMBL/GenBank/DDBJ databases">
        <title>The genome of Shewanella sp. SM1901.</title>
        <authorList>
            <person name="Cha Q."/>
        </authorList>
    </citation>
    <scope>NUCLEOTIDE SEQUENCE [LARGE SCALE GENOMIC DNA]</scope>
    <source>
        <strain evidence="7 8">SM1901</strain>
    </source>
</reference>
<dbReference type="RefSeq" id="WP_140235118.1">
    <property type="nucleotide sequence ID" value="NZ_CP041036.1"/>
</dbReference>
<dbReference type="PANTHER" id="PTHR19211:SF14">
    <property type="entry name" value="ATP-BINDING CASSETTE SUB-FAMILY F MEMBER 1"/>
    <property type="match status" value="1"/>
</dbReference>
<keyword evidence="3 7" id="KW-0067">ATP-binding</keyword>
<dbReference type="PANTHER" id="PTHR19211">
    <property type="entry name" value="ATP-BINDING TRANSPORT PROTEIN-RELATED"/>
    <property type="match status" value="1"/>
</dbReference>
<dbReference type="InterPro" id="IPR003593">
    <property type="entry name" value="AAA+_ATPase"/>
</dbReference>
<proteinExistence type="inferred from homology"/>
<evidence type="ECO:0000313" key="8">
    <source>
        <dbReference type="Proteomes" id="UP000319809"/>
    </source>
</evidence>
<dbReference type="PROSITE" id="PS50893">
    <property type="entry name" value="ABC_TRANSPORTER_2"/>
    <property type="match status" value="2"/>
</dbReference>
<feature type="domain" description="ABC transporter" evidence="6">
    <location>
        <begin position="2"/>
        <end position="246"/>
    </location>
</feature>
<dbReference type="SUPFAM" id="SSF52540">
    <property type="entry name" value="P-loop containing nucleoside triphosphate hydrolases"/>
    <property type="match status" value="2"/>
</dbReference>
<gene>
    <name evidence="7" type="ORF">FH971_17050</name>
</gene>
<name>A0A4Y5YIV2_9GAMM</name>
<dbReference type="AlphaFoldDB" id="A0A4Y5YIV2"/>
<protein>
    <recommendedName>
        <fullName evidence="5">Probable ATP-binding protein YheS</fullName>
    </recommendedName>
</protein>
<dbReference type="CDD" id="cd03221">
    <property type="entry name" value="ABCF_EF-3"/>
    <property type="match status" value="2"/>
</dbReference>
<dbReference type="FunFam" id="3.40.50.300:FF:002053">
    <property type="entry name" value="ABC transporter ATP-binding protein"/>
    <property type="match status" value="1"/>
</dbReference>
<evidence type="ECO:0000313" key="7">
    <source>
        <dbReference type="EMBL" id="QDE32515.1"/>
    </source>
</evidence>
<dbReference type="GO" id="GO:0005524">
    <property type="term" value="F:ATP binding"/>
    <property type="evidence" value="ECO:0007669"/>
    <property type="project" value="UniProtKB-KW"/>
</dbReference>
<dbReference type="Pfam" id="PF12848">
    <property type="entry name" value="ABC_tran_Xtn"/>
    <property type="match status" value="1"/>
</dbReference>
<dbReference type="InterPro" id="IPR032781">
    <property type="entry name" value="ABC_tran_Xtn"/>
</dbReference>
<dbReference type="PROSITE" id="PS00211">
    <property type="entry name" value="ABC_TRANSPORTER_1"/>
    <property type="match status" value="2"/>
</dbReference>
<evidence type="ECO:0000256" key="3">
    <source>
        <dbReference type="ARBA" id="ARBA00022840"/>
    </source>
</evidence>
<dbReference type="InterPro" id="IPR050611">
    <property type="entry name" value="ABCF"/>
</dbReference>